<dbReference type="Pfam" id="PF01557">
    <property type="entry name" value="FAA_hydrolase"/>
    <property type="match status" value="1"/>
</dbReference>
<dbReference type="OrthoDB" id="9780293at2"/>
<dbReference type="PANTHER" id="PTHR11820">
    <property type="entry name" value="ACYLPYRUVASE"/>
    <property type="match status" value="1"/>
</dbReference>
<dbReference type="GO" id="GO:0046872">
    <property type="term" value="F:metal ion binding"/>
    <property type="evidence" value="ECO:0007669"/>
    <property type="project" value="UniProtKB-KW"/>
</dbReference>
<dbReference type="PANTHER" id="PTHR11820:SF90">
    <property type="entry name" value="FLUTATHIONE S-TRANSFERASE"/>
    <property type="match status" value="1"/>
</dbReference>
<evidence type="ECO:0000259" key="2">
    <source>
        <dbReference type="Pfam" id="PF01557"/>
    </source>
</evidence>
<keyword evidence="1" id="KW-0479">Metal-binding</keyword>
<dbReference type="GO" id="GO:0018773">
    <property type="term" value="F:acetylpyruvate hydrolase activity"/>
    <property type="evidence" value="ECO:0007669"/>
    <property type="project" value="TreeGrafter"/>
</dbReference>
<evidence type="ECO:0000256" key="1">
    <source>
        <dbReference type="ARBA" id="ARBA00022723"/>
    </source>
</evidence>
<organism evidence="3 4">
    <name type="scientific">Acetobacter oeni</name>
    <dbReference type="NCBI Taxonomy" id="304077"/>
    <lineage>
        <taxon>Bacteria</taxon>
        <taxon>Pseudomonadati</taxon>
        <taxon>Pseudomonadota</taxon>
        <taxon>Alphaproteobacteria</taxon>
        <taxon>Acetobacterales</taxon>
        <taxon>Acetobacteraceae</taxon>
        <taxon>Acetobacter</taxon>
    </lineage>
</organism>
<dbReference type="InterPro" id="IPR036663">
    <property type="entry name" value="Fumarylacetoacetase_C_sf"/>
</dbReference>
<dbReference type="Gene3D" id="3.90.850.10">
    <property type="entry name" value="Fumarylacetoacetase-like, C-terminal domain"/>
    <property type="match status" value="1"/>
</dbReference>
<dbReference type="AlphaFoldDB" id="A0A511XNB5"/>
<dbReference type="InterPro" id="IPR011234">
    <property type="entry name" value="Fumarylacetoacetase-like_C"/>
</dbReference>
<dbReference type="Proteomes" id="UP000321746">
    <property type="component" value="Unassembled WGS sequence"/>
</dbReference>
<dbReference type="SUPFAM" id="SSF56529">
    <property type="entry name" value="FAH"/>
    <property type="match status" value="1"/>
</dbReference>
<feature type="domain" description="Fumarylacetoacetase-like C-terminal" evidence="2">
    <location>
        <begin position="27"/>
        <end position="225"/>
    </location>
</feature>
<dbReference type="EMBL" id="BJYG01000041">
    <property type="protein sequence ID" value="GEN64415.1"/>
    <property type="molecule type" value="Genomic_DNA"/>
</dbReference>
<keyword evidence="3" id="KW-0378">Hydrolase</keyword>
<name>A0A511XNB5_9PROT</name>
<evidence type="ECO:0000313" key="3">
    <source>
        <dbReference type="EMBL" id="GEN64415.1"/>
    </source>
</evidence>
<comment type="caution">
    <text evidence="3">The sequence shown here is derived from an EMBL/GenBank/DDBJ whole genome shotgun (WGS) entry which is preliminary data.</text>
</comment>
<keyword evidence="4" id="KW-1185">Reference proteome</keyword>
<evidence type="ECO:0000313" key="4">
    <source>
        <dbReference type="Proteomes" id="UP000321746"/>
    </source>
</evidence>
<sequence>MNYVFEPPKQAVIPVAGEGAAFPVRRIWCVGRNYADHTREMGGDPANDAPIFFSKQADAVTTDRTLSFPVHTDNLSHEVELVVAISGTGAGIDPDRAEDLIYGYAVGLDMTRRDLQAVAKKAGQPWDLSKGFDQSCPVSAIAPSSRIGHPAAGGITLHVNGKLRQDGKLEYMIWPVRQIIAILSTYVMLCPGDLIMTGTPSGIGPVRPGDTLHAECTGIGKLEVTYTAHS</sequence>
<proteinExistence type="predicted"/>
<accession>A0A511XNB5</accession>
<dbReference type="RefSeq" id="WP_146890855.1">
    <property type="nucleotide sequence ID" value="NZ_BJYG01000041.1"/>
</dbReference>
<protein>
    <submittedName>
        <fullName evidence="3">Fumarylacetoacetate (FAA) hydrolase</fullName>
    </submittedName>
</protein>
<gene>
    <name evidence="3" type="ORF">AOE01nite_26390</name>
</gene>
<reference evidence="3 4" key="1">
    <citation type="submission" date="2019-07" db="EMBL/GenBank/DDBJ databases">
        <title>Whole genome shotgun sequence of Acetobacter oeni NBRC 105207.</title>
        <authorList>
            <person name="Hosoyama A."/>
            <person name="Uohara A."/>
            <person name="Ohji S."/>
            <person name="Ichikawa N."/>
        </authorList>
    </citation>
    <scope>NUCLEOTIDE SEQUENCE [LARGE SCALE GENOMIC DNA]</scope>
    <source>
        <strain evidence="3 4">NBRC 105207</strain>
    </source>
</reference>